<protein>
    <submittedName>
        <fullName evidence="3">Uncharacterized protein</fullName>
    </submittedName>
</protein>
<accession>A0AB33BXD9</accession>
<evidence type="ECO:0000256" key="1">
    <source>
        <dbReference type="SAM" id="MobiDB-lite"/>
    </source>
</evidence>
<sequence>MSSSQSQPNSFNTRFTYSSDRTHSSKSPALVKSNKASPKASS</sequence>
<gene>
    <name evidence="2" type="ORF">BH695_0043</name>
    <name evidence="3" type="ORF">BH695_5358</name>
</gene>
<evidence type="ECO:0000313" key="3">
    <source>
        <dbReference type="EMBL" id="ARI84637.1"/>
    </source>
</evidence>
<dbReference type="EMBL" id="CP020771">
    <property type="protein sequence ID" value="ARI79326.1"/>
    <property type="molecule type" value="Genomic_DNA"/>
</dbReference>
<keyword evidence="4" id="KW-1185">Reference proteome</keyword>
<organism evidence="3 4">
    <name type="scientific">Microcystis aeruginosa PCC 7806SL</name>
    <dbReference type="NCBI Taxonomy" id="1903187"/>
    <lineage>
        <taxon>Bacteria</taxon>
        <taxon>Bacillati</taxon>
        <taxon>Cyanobacteriota</taxon>
        <taxon>Cyanophyceae</taxon>
        <taxon>Oscillatoriophycideae</taxon>
        <taxon>Chroococcales</taxon>
        <taxon>Microcystaceae</taxon>
        <taxon>Microcystis</taxon>
    </lineage>
</organism>
<evidence type="ECO:0000313" key="2">
    <source>
        <dbReference type="EMBL" id="ARI79326.1"/>
    </source>
</evidence>
<feature type="compositionally biased region" description="Polar residues" evidence="1">
    <location>
        <begin position="1"/>
        <end position="19"/>
    </location>
</feature>
<dbReference type="EMBL" id="CP020771">
    <property type="protein sequence ID" value="ARI84637.1"/>
    <property type="molecule type" value="Genomic_DNA"/>
</dbReference>
<dbReference type="AlphaFoldDB" id="A0AB33BXD9"/>
<proteinExistence type="predicted"/>
<reference evidence="3 4" key="1">
    <citation type="journal article" date="2018" name="Harmful Algae">
        <title>The highly heterogeneous methylated genomes and diverse restriction-modification systems of bloom-forming Microcystis.</title>
        <authorList>
            <person name="Zhao L."/>
            <person name="Song Y."/>
            <person name="Li L."/>
            <person name="Gan N."/>
            <person name="Brand J.J."/>
            <person name="Song L."/>
        </authorList>
    </citation>
    <scope>NUCLEOTIDE SEQUENCE [LARGE SCALE GENOMIC DNA]</scope>
    <source>
        <strain evidence="3 4">PCC 7806SL</strain>
    </source>
</reference>
<feature type="region of interest" description="Disordered" evidence="1">
    <location>
        <begin position="1"/>
        <end position="42"/>
    </location>
</feature>
<name>A0AB33BXD9_MICA7</name>
<evidence type="ECO:0000313" key="4">
    <source>
        <dbReference type="Proteomes" id="UP000192439"/>
    </source>
</evidence>
<dbReference type="Proteomes" id="UP000192439">
    <property type="component" value="Chromosome"/>
</dbReference>